<dbReference type="AlphaFoldDB" id="A0A2T6ZP78"/>
<dbReference type="Proteomes" id="UP000244722">
    <property type="component" value="Unassembled WGS sequence"/>
</dbReference>
<accession>A0A2T6ZP78</accession>
<evidence type="ECO:0000313" key="2">
    <source>
        <dbReference type="EMBL" id="PUU77277.1"/>
    </source>
</evidence>
<dbReference type="EMBL" id="NESQ01000156">
    <property type="protein sequence ID" value="PUU77277.1"/>
    <property type="molecule type" value="Genomic_DNA"/>
</dbReference>
<dbReference type="InterPro" id="IPR011990">
    <property type="entry name" value="TPR-like_helical_dom_sf"/>
</dbReference>
<dbReference type="InterPro" id="IPR024983">
    <property type="entry name" value="CHAT_dom"/>
</dbReference>
<evidence type="ECO:0000313" key="3">
    <source>
        <dbReference type="Proteomes" id="UP000244722"/>
    </source>
</evidence>
<protein>
    <submittedName>
        <fullName evidence="2">CHAT domain-domain-containing protein</fullName>
    </submittedName>
</protein>
<reference evidence="2 3" key="1">
    <citation type="submission" date="2017-04" db="EMBL/GenBank/DDBJ databases">
        <title>Draft genome sequence of Tuber borchii Vittad., a whitish edible truffle.</title>
        <authorList>
            <consortium name="DOE Joint Genome Institute"/>
            <person name="Murat C."/>
            <person name="Kuo A."/>
            <person name="Barry K.W."/>
            <person name="Clum A."/>
            <person name="Dockter R.B."/>
            <person name="Fauchery L."/>
            <person name="Iotti M."/>
            <person name="Kohler A."/>
            <person name="Labutti K."/>
            <person name="Lindquist E.A."/>
            <person name="Lipzen A."/>
            <person name="Ohm R.A."/>
            <person name="Wang M."/>
            <person name="Grigoriev I.V."/>
            <person name="Zambonelli A."/>
            <person name="Martin F.M."/>
        </authorList>
    </citation>
    <scope>NUCLEOTIDE SEQUENCE [LARGE SCALE GENOMIC DNA]</scope>
    <source>
        <strain evidence="2 3">Tbo3840</strain>
    </source>
</reference>
<dbReference type="Gene3D" id="1.25.40.10">
    <property type="entry name" value="Tetratricopeptide repeat domain"/>
    <property type="match status" value="1"/>
</dbReference>
<feature type="domain" description="CHAT" evidence="1">
    <location>
        <begin position="503"/>
        <end position="800"/>
    </location>
</feature>
<dbReference type="Pfam" id="PF12770">
    <property type="entry name" value="CHAT"/>
    <property type="match status" value="1"/>
</dbReference>
<proteinExistence type="predicted"/>
<name>A0A2T6ZP78_TUBBO</name>
<dbReference type="STRING" id="42251.A0A2T6ZP78"/>
<organism evidence="2 3">
    <name type="scientific">Tuber borchii</name>
    <name type="common">White truffle</name>
    <dbReference type="NCBI Taxonomy" id="42251"/>
    <lineage>
        <taxon>Eukaryota</taxon>
        <taxon>Fungi</taxon>
        <taxon>Dikarya</taxon>
        <taxon>Ascomycota</taxon>
        <taxon>Pezizomycotina</taxon>
        <taxon>Pezizomycetes</taxon>
        <taxon>Pezizales</taxon>
        <taxon>Tuberaceae</taxon>
        <taxon>Tuber</taxon>
    </lineage>
</organism>
<keyword evidence="3" id="KW-1185">Reference proteome</keyword>
<gene>
    <name evidence="2" type="ORF">B9Z19DRAFT_1050528</name>
</gene>
<sequence>MKRYDGIKNIDDLETAVGLFDKAINHPSATNDPNLPRYLNQYATALVKRFGINHNAEDLQKAITLVKKVFREVDKDDQNYEEVLGSASECLEVMYEEADSADALHEIIAYGKEALQSMPPEHPKRPGVFHMLSCCLRKRFTLANEFADIDDAVSYAGKAIEGTPEEENDKLASHFLLVSNCLHLRCGCWPDSDYRSIDIQYAVQYGEESVELRSLGNSLAPMALAMHAQCFHSKFEWDGSWKDLKESISLSYEAMDYGAASGEIDWKLSSELAYRLLLACKYTARLDRLLSCAVELLPRATLRPLGQDQQRVLSNIYSLATNAAAASLEAGNDPYEALRLLELGRSVLISMQLEAQMPIPELQKQHPTLADEYIKLHDQLRSSKITEEPFEIRHKITADLRNLLAEIHQKPGFDGFGKTLGKEEMMKLADRGPIVILNVSKFRCDAIAILSDEIKVISLPDLDVDVLGQKSLELQEQLAAAEDAQKDYHLLYKNLTEILKITWRQAMSPTLKALGFTKKPRDEKGWPHIWWIPTDYLCLVPVHAAGIPGKATVMDRVMSSYIPSIKTLAYARAKHQNSVSLAGDGGAVDRKDVRALVIAMADTPERTPLDHSELEAKAVLDSFPDTTILKQPTRQLVVAELENPPPIIHFSCHGETDYDDPTESKLLLSDWETSPLNVSQLQRLSLQGSKLAYLSACWAAHGGGNLELLNENIHLVSACQLAGFPSVIGSLWYVGQDASLLAVERFYKEIGKGGNGGGFDVLEAGRALHFAILGLRESTKSAGNDFKGDPVRWAPFVHFGI</sequence>
<dbReference type="OrthoDB" id="9991317at2759"/>
<evidence type="ECO:0000259" key="1">
    <source>
        <dbReference type="Pfam" id="PF12770"/>
    </source>
</evidence>
<comment type="caution">
    <text evidence="2">The sequence shown here is derived from an EMBL/GenBank/DDBJ whole genome shotgun (WGS) entry which is preliminary data.</text>
</comment>